<dbReference type="EMBL" id="VKQN01000237">
    <property type="protein sequence ID" value="MDR4181160.1"/>
    <property type="molecule type" value="Genomic_DNA"/>
</dbReference>
<comment type="caution">
    <text evidence="2">The sequence shown here is derived from an EMBL/GenBank/DDBJ whole genome shotgun (WGS) entry which is preliminary data.</text>
</comment>
<reference evidence="2" key="1">
    <citation type="submission" date="2019-07" db="EMBL/GenBank/DDBJ databases">
        <title>Phylogenomic Reclassification of ATCC Bacillus Strains and Various Taxa within the Genus Bacillus.</title>
        <authorList>
            <person name="Riojas M.A."/>
            <person name="Frank A.M."/>
            <person name="Fenn S.L."/>
            <person name="King S.P."/>
            <person name="Brower S.M."/>
            <person name="Hazbon M.H."/>
        </authorList>
    </citation>
    <scope>NUCLEOTIDE SEQUENCE</scope>
    <source>
        <strain evidence="2">ATCC 35646</strain>
    </source>
</reference>
<dbReference type="Proteomes" id="UP001181533">
    <property type="component" value="Unassembled WGS sequence"/>
</dbReference>
<accession>A0AB35PQ10</accession>
<feature type="non-terminal residue" evidence="2">
    <location>
        <position position="1"/>
    </location>
</feature>
<dbReference type="AlphaFoldDB" id="A0AB35PQ10"/>
<keyword evidence="1" id="KW-1133">Transmembrane helix</keyword>
<sequence length="42" mass="4933">LYIRLIKELQGKIAALWNAACFLVLMINYFLLGSLSQFHWFS</sequence>
<protein>
    <submittedName>
        <fullName evidence="2">Cytochrome C assembly protein</fullName>
    </submittedName>
</protein>
<gene>
    <name evidence="2" type="ORF">FO599_35480</name>
</gene>
<keyword evidence="1" id="KW-0812">Transmembrane</keyword>
<proteinExistence type="predicted"/>
<evidence type="ECO:0000256" key="1">
    <source>
        <dbReference type="SAM" id="Phobius"/>
    </source>
</evidence>
<organism evidence="2 3">
    <name type="scientific">Bacillus thuringiensis</name>
    <dbReference type="NCBI Taxonomy" id="1428"/>
    <lineage>
        <taxon>Bacteria</taxon>
        <taxon>Bacillati</taxon>
        <taxon>Bacillota</taxon>
        <taxon>Bacilli</taxon>
        <taxon>Bacillales</taxon>
        <taxon>Bacillaceae</taxon>
        <taxon>Bacillus</taxon>
        <taxon>Bacillus cereus group</taxon>
    </lineage>
</organism>
<keyword evidence="1" id="KW-0472">Membrane</keyword>
<feature type="transmembrane region" description="Helical" evidence="1">
    <location>
        <begin position="12"/>
        <end position="32"/>
    </location>
</feature>
<evidence type="ECO:0000313" key="2">
    <source>
        <dbReference type="EMBL" id="MDR4181160.1"/>
    </source>
</evidence>
<name>A0AB35PQ10_BACTU</name>
<evidence type="ECO:0000313" key="3">
    <source>
        <dbReference type="Proteomes" id="UP001181533"/>
    </source>
</evidence>